<accession>A0A2X0SPN1</accession>
<protein>
    <submittedName>
        <fullName evidence="1">Uncharacterized protein</fullName>
    </submittedName>
</protein>
<evidence type="ECO:0000313" key="1">
    <source>
        <dbReference type="EMBL" id="SPS06875.1"/>
    </source>
</evidence>
<organism evidence="1">
    <name type="scientific">Candidatus Nitrotoga fabula</name>
    <dbReference type="NCBI Taxonomy" id="2182327"/>
    <lineage>
        <taxon>Bacteria</taxon>
        <taxon>Pseudomonadati</taxon>
        <taxon>Pseudomonadota</taxon>
        <taxon>Betaproteobacteria</taxon>
        <taxon>Nitrosomonadales</taxon>
        <taxon>Gallionellaceae</taxon>
        <taxon>Candidatus Nitrotoga</taxon>
    </lineage>
</organism>
<dbReference type="AlphaFoldDB" id="A0A2X0SPN1"/>
<sequence>MVARIVSEQVRRKTGMDANAKLDMCGNAQNHSGHSFILHTLKSEHEELWKELAWKMHYIFRRNPHPR</sequence>
<name>A0A2X0SPN1_9PROT</name>
<reference evidence="1" key="1">
    <citation type="submission" date="2018-05" db="EMBL/GenBank/DDBJ databases">
        <authorList>
            <person name="Lanie J.A."/>
            <person name="Ng W.-L."/>
            <person name="Kazmierczak K.M."/>
            <person name="Andrzejewski T.M."/>
            <person name="Davidsen T.M."/>
            <person name="Wayne K.J."/>
            <person name="Tettelin H."/>
            <person name="Glass J.I."/>
            <person name="Rusch D."/>
            <person name="Podicherti R."/>
            <person name="Tsui H.-C.T."/>
            <person name="Winkler M.E."/>
        </authorList>
    </citation>
    <scope>NUCLEOTIDE SEQUENCE</scope>
    <source>
        <strain evidence="1">KNB</strain>
    </source>
</reference>
<dbReference type="EMBL" id="LS423452">
    <property type="protein sequence ID" value="SPS06875.1"/>
    <property type="molecule type" value="Genomic_DNA"/>
</dbReference>
<gene>
    <name evidence="1" type="ORF">NITFAB_2472</name>
</gene>
<proteinExistence type="predicted"/>